<reference evidence="1" key="1">
    <citation type="submission" date="2020-12" db="EMBL/GenBank/DDBJ databases">
        <authorList>
            <person name="Iha C."/>
        </authorList>
    </citation>
    <scope>NUCLEOTIDE SEQUENCE</scope>
</reference>
<protein>
    <submittedName>
        <fullName evidence="1">Uncharacterized protein</fullName>
    </submittedName>
</protein>
<accession>A0A8S1IVP9</accession>
<sequence length="131" mass="13989">MAAPHGSCAEFVPVCPSSPAEVLREWMTNERVVVCQAARGCCNCICRLPAPACRFNICASGVELKSRAGHEAGVLSIAMICSARFPVEKTTVVLQYYSMKRIAPTCLTASTGRFVGSTPMYGIITNNCLAP</sequence>
<dbReference type="Proteomes" id="UP000708148">
    <property type="component" value="Unassembled WGS sequence"/>
</dbReference>
<keyword evidence="2" id="KW-1185">Reference proteome</keyword>
<organism evidence="1 2">
    <name type="scientific">Ostreobium quekettii</name>
    <dbReference type="NCBI Taxonomy" id="121088"/>
    <lineage>
        <taxon>Eukaryota</taxon>
        <taxon>Viridiplantae</taxon>
        <taxon>Chlorophyta</taxon>
        <taxon>core chlorophytes</taxon>
        <taxon>Ulvophyceae</taxon>
        <taxon>TCBD clade</taxon>
        <taxon>Bryopsidales</taxon>
        <taxon>Ostreobineae</taxon>
        <taxon>Ostreobiaceae</taxon>
        <taxon>Ostreobium</taxon>
    </lineage>
</organism>
<dbReference type="EMBL" id="CAJHUC010000332">
    <property type="protein sequence ID" value="CAD7695349.1"/>
    <property type="molecule type" value="Genomic_DNA"/>
</dbReference>
<proteinExistence type="predicted"/>
<dbReference type="AlphaFoldDB" id="A0A8S1IVP9"/>
<gene>
    <name evidence="1" type="ORF">OSTQU699_LOCUS710</name>
</gene>
<evidence type="ECO:0000313" key="2">
    <source>
        <dbReference type="Proteomes" id="UP000708148"/>
    </source>
</evidence>
<comment type="caution">
    <text evidence="1">The sequence shown here is derived from an EMBL/GenBank/DDBJ whole genome shotgun (WGS) entry which is preliminary data.</text>
</comment>
<evidence type="ECO:0000313" key="1">
    <source>
        <dbReference type="EMBL" id="CAD7695349.1"/>
    </source>
</evidence>
<name>A0A8S1IVP9_9CHLO</name>